<accession>A0A2G9G703</accession>
<comment type="pathway">
    <text evidence="1">Glycan metabolism; pectin degradation; 2-dehydro-3-deoxy-D-gluconate from pectin: step 1/5.</text>
</comment>
<evidence type="ECO:0000256" key="10">
    <source>
        <dbReference type="ARBA" id="ARBA00047928"/>
    </source>
</evidence>
<name>A0A2G9G703_9LAMI</name>
<keyword evidence="7" id="KW-1015">Disulfide bond</keyword>
<proteinExistence type="inferred from homology"/>
<evidence type="ECO:0000313" key="13">
    <source>
        <dbReference type="EMBL" id="PIN01091.1"/>
    </source>
</evidence>
<comment type="similarity">
    <text evidence="2">In the N-terminal section; belongs to the PMEI family.</text>
</comment>
<evidence type="ECO:0000256" key="9">
    <source>
        <dbReference type="ARBA" id="ARBA00023316"/>
    </source>
</evidence>
<evidence type="ECO:0000256" key="6">
    <source>
        <dbReference type="ARBA" id="ARBA00023085"/>
    </source>
</evidence>
<comment type="catalytic activity">
    <reaction evidence="10">
        <text>[(1-&gt;4)-alpha-D-galacturonosyl methyl ester](n) + n H2O = [(1-&gt;4)-alpha-D-galacturonosyl](n) + n methanol + n H(+)</text>
        <dbReference type="Rhea" id="RHEA:22380"/>
        <dbReference type="Rhea" id="RHEA-COMP:14570"/>
        <dbReference type="Rhea" id="RHEA-COMP:14573"/>
        <dbReference type="ChEBI" id="CHEBI:15377"/>
        <dbReference type="ChEBI" id="CHEBI:15378"/>
        <dbReference type="ChEBI" id="CHEBI:17790"/>
        <dbReference type="ChEBI" id="CHEBI:140522"/>
        <dbReference type="ChEBI" id="CHEBI:140523"/>
        <dbReference type="EC" id="3.1.1.11"/>
    </reaction>
</comment>
<dbReference type="SUPFAM" id="SSF101148">
    <property type="entry name" value="Plant invertase/pectin methylesterase inhibitor"/>
    <property type="match status" value="1"/>
</dbReference>
<evidence type="ECO:0000256" key="1">
    <source>
        <dbReference type="ARBA" id="ARBA00005184"/>
    </source>
</evidence>
<dbReference type="InterPro" id="IPR000070">
    <property type="entry name" value="Pectinesterase_cat"/>
</dbReference>
<dbReference type="UniPathway" id="UPA00545">
    <property type="reaction ID" value="UER00823"/>
</dbReference>
<evidence type="ECO:0000256" key="2">
    <source>
        <dbReference type="ARBA" id="ARBA00006027"/>
    </source>
</evidence>
<evidence type="ECO:0000259" key="12">
    <source>
        <dbReference type="SMART" id="SM00856"/>
    </source>
</evidence>
<protein>
    <recommendedName>
        <fullName evidence="4">pectinesterase</fullName>
        <ecNumber evidence="4">3.1.1.11</ecNumber>
    </recommendedName>
</protein>
<dbReference type="Pfam" id="PF01095">
    <property type="entry name" value="Pectinesterase"/>
    <property type="match status" value="1"/>
</dbReference>
<evidence type="ECO:0000256" key="5">
    <source>
        <dbReference type="ARBA" id="ARBA00022801"/>
    </source>
</evidence>
<organism evidence="13 14">
    <name type="scientific">Handroanthus impetiginosus</name>
    <dbReference type="NCBI Taxonomy" id="429701"/>
    <lineage>
        <taxon>Eukaryota</taxon>
        <taxon>Viridiplantae</taxon>
        <taxon>Streptophyta</taxon>
        <taxon>Embryophyta</taxon>
        <taxon>Tracheophyta</taxon>
        <taxon>Spermatophyta</taxon>
        <taxon>Magnoliopsida</taxon>
        <taxon>eudicotyledons</taxon>
        <taxon>Gunneridae</taxon>
        <taxon>Pentapetalae</taxon>
        <taxon>asterids</taxon>
        <taxon>lamiids</taxon>
        <taxon>Lamiales</taxon>
        <taxon>Bignoniaceae</taxon>
        <taxon>Crescentiina</taxon>
        <taxon>Tabebuia alliance</taxon>
        <taxon>Handroanthus</taxon>
    </lineage>
</organism>
<evidence type="ECO:0000256" key="11">
    <source>
        <dbReference type="SAM" id="Phobius"/>
    </source>
</evidence>
<gene>
    <name evidence="13" type="ORF">CDL12_26405</name>
</gene>
<feature type="transmembrane region" description="Helical" evidence="11">
    <location>
        <begin position="52"/>
        <end position="76"/>
    </location>
</feature>
<keyword evidence="11" id="KW-1133">Transmembrane helix</keyword>
<keyword evidence="11" id="KW-0812">Transmembrane</keyword>
<dbReference type="EMBL" id="NKXS01006596">
    <property type="protein sequence ID" value="PIN01091.1"/>
    <property type="molecule type" value="Genomic_DNA"/>
</dbReference>
<comment type="caution">
    <text evidence="13">The sequence shown here is derived from an EMBL/GenBank/DDBJ whole genome shotgun (WGS) entry which is preliminary data.</text>
</comment>
<dbReference type="STRING" id="429701.A0A2G9G703"/>
<comment type="similarity">
    <text evidence="3">In the C-terminal section; belongs to the pectinesterase family.</text>
</comment>
<sequence length="568" mass="64477">MDTKNDTFKRSTFNGLDQQEGEKTCKSSADNLESININDFEEEEYWRKTRKLLIIIVISSIILVLLIICAIIGILVPMQTKSNSFSVLNKDRDLPKTICNSTLYKDSCYSRIYSLKMSSSKNIGSNLESPKEIFMLSLQVTLNELMKLESSISQENDENDPITKNTLDACDHLIQDAIDNVNMSISSLQHDKLSTYDVSDIQTWLSTAITDQQMCLDGLMEFENVSLSLQEEMKTSMQNATEFTSNSLAIISNLFSIIQGPVYRKMLQVEENHFNLIGWKHRRLLEAEKVNLRPNLTVAKDSSGNYRTISEAVNVVPKRSNQRFFIYVKEGEYEEHMTIVSGSLNYADGVATYDSGTFIGRGFIARDIGFKNKAGLTKLQAVALRSSSDKSIFYRCYIDGYQDTLYTHTNRQYYRECIVTGTVDFILGNAAAVFQNCDLQPRQPGPGHKTSFKIQECSISTLGNFSACPFLGRPWNNYSTTIVMKMDIQGIIDPAGWITWEPDTIAPDTIFFAEYKNTGSGSALDQRVTWPGYRRSITEEEAEMFSVEHFIQGSQWINEENVKFDLRM</sequence>
<dbReference type="SUPFAM" id="SSF51126">
    <property type="entry name" value="Pectin lyase-like"/>
    <property type="match status" value="1"/>
</dbReference>
<keyword evidence="8" id="KW-0325">Glycoprotein</keyword>
<keyword evidence="6" id="KW-0063">Aspartyl esterase</keyword>
<dbReference type="PANTHER" id="PTHR31707">
    <property type="entry name" value="PECTINESTERASE"/>
    <property type="match status" value="1"/>
</dbReference>
<keyword evidence="9" id="KW-0961">Cell wall biogenesis/degradation</keyword>
<dbReference type="GO" id="GO:0042545">
    <property type="term" value="P:cell wall modification"/>
    <property type="evidence" value="ECO:0007669"/>
    <property type="project" value="InterPro"/>
</dbReference>
<evidence type="ECO:0000256" key="7">
    <source>
        <dbReference type="ARBA" id="ARBA00023157"/>
    </source>
</evidence>
<dbReference type="GO" id="GO:0045490">
    <property type="term" value="P:pectin catabolic process"/>
    <property type="evidence" value="ECO:0007669"/>
    <property type="project" value="UniProtKB-UniPathway"/>
</dbReference>
<dbReference type="InterPro" id="IPR006501">
    <property type="entry name" value="Pectinesterase_inhib_dom"/>
</dbReference>
<dbReference type="Pfam" id="PF04043">
    <property type="entry name" value="PMEI"/>
    <property type="match status" value="1"/>
</dbReference>
<dbReference type="OrthoDB" id="2019149at2759"/>
<dbReference type="GO" id="GO:0004857">
    <property type="term" value="F:enzyme inhibitor activity"/>
    <property type="evidence" value="ECO:0007669"/>
    <property type="project" value="InterPro"/>
</dbReference>
<dbReference type="CDD" id="cd15798">
    <property type="entry name" value="PMEI-like_3"/>
    <property type="match status" value="1"/>
</dbReference>
<dbReference type="EC" id="3.1.1.11" evidence="4"/>
<feature type="domain" description="Pectinesterase inhibitor" evidence="12">
    <location>
        <begin position="90"/>
        <end position="250"/>
    </location>
</feature>
<dbReference type="Proteomes" id="UP000231279">
    <property type="component" value="Unassembled WGS sequence"/>
</dbReference>
<dbReference type="AlphaFoldDB" id="A0A2G9G703"/>
<dbReference type="GO" id="GO:0030599">
    <property type="term" value="F:pectinesterase activity"/>
    <property type="evidence" value="ECO:0007669"/>
    <property type="project" value="UniProtKB-EC"/>
</dbReference>
<evidence type="ECO:0000313" key="14">
    <source>
        <dbReference type="Proteomes" id="UP000231279"/>
    </source>
</evidence>
<keyword evidence="5 13" id="KW-0378">Hydrolase</keyword>
<dbReference type="NCBIfam" id="TIGR01614">
    <property type="entry name" value="PME_inhib"/>
    <property type="match status" value="1"/>
</dbReference>
<dbReference type="InterPro" id="IPR011050">
    <property type="entry name" value="Pectin_lyase_fold/virulence"/>
</dbReference>
<reference evidence="14" key="1">
    <citation type="journal article" date="2018" name="Gigascience">
        <title>Genome assembly of the Pink Ipe (Handroanthus impetiginosus, Bignoniaceae), a highly valued, ecologically keystone Neotropical timber forest tree.</title>
        <authorList>
            <person name="Silva-Junior O.B."/>
            <person name="Grattapaglia D."/>
            <person name="Novaes E."/>
            <person name="Collevatti R.G."/>
        </authorList>
    </citation>
    <scope>NUCLEOTIDE SEQUENCE [LARGE SCALE GENOMIC DNA]</scope>
    <source>
        <strain evidence="14">cv. UFG-1</strain>
    </source>
</reference>
<evidence type="ECO:0000256" key="3">
    <source>
        <dbReference type="ARBA" id="ARBA00007786"/>
    </source>
</evidence>
<dbReference type="FunFam" id="1.20.140.40:FF:000010">
    <property type="entry name" value="Pectinesterase"/>
    <property type="match status" value="1"/>
</dbReference>
<evidence type="ECO:0000256" key="4">
    <source>
        <dbReference type="ARBA" id="ARBA00013229"/>
    </source>
</evidence>
<dbReference type="InterPro" id="IPR035513">
    <property type="entry name" value="Invertase/methylesterase_inhib"/>
</dbReference>
<evidence type="ECO:0000256" key="8">
    <source>
        <dbReference type="ARBA" id="ARBA00023180"/>
    </source>
</evidence>
<keyword evidence="14" id="KW-1185">Reference proteome</keyword>
<keyword evidence="11" id="KW-0472">Membrane</keyword>
<dbReference type="Gene3D" id="1.20.140.40">
    <property type="entry name" value="Invertase/pectin methylesterase inhibitor family protein"/>
    <property type="match status" value="1"/>
</dbReference>
<dbReference type="Gene3D" id="2.160.20.10">
    <property type="entry name" value="Single-stranded right-handed beta-helix, Pectin lyase-like"/>
    <property type="match status" value="1"/>
</dbReference>
<dbReference type="InterPro" id="IPR012334">
    <property type="entry name" value="Pectin_lyas_fold"/>
</dbReference>
<dbReference type="SMART" id="SM00856">
    <property type="entry name" value="PMEI"/>
    <property type="match status" value="1"/>
</dbReference>